<evidence type="ECO:0000313" key="3">
    <source>
        <dbReference type="EMBL" id="MBA4862999.1"/>
    </source>
</evidence>
<dbReference type="EMBL" id="JACEQY010000016">
    <property type="protein sequence ID" value="MBA4862999.1"/>
    <property type="molecule type" value="Genomic_DNA"/>
</dbReference>
<gene>
    <name evidence="3" type="ORF">H1V43_16690</name>
</gene>
<name>A0A7W2D1F1_9ACTN</name>
<proteinExistence type="predicted"/>
<feature type="region of interest" description="Disordered" evidence="1">
    <location>
        <begin position="33"/>
        <end position="123"/>
    </location>
</feature>
<reference evidence="3 4" key="1">
    <citation type="submission" date="2020-07" db="EMBL/GenBank/DDBJ databases">
        <title>Streptomyces isolated from Indian soil.</title>
        <authorList>
            <person name="Mandal S."/>
            <person name="Maiti P.K."/>
        </authorList>
    </citation>
    <scope>NUCLEOTIDE SEQUENCE [LARGE SCALE GENOMIC DNA]</scope>
    <source>
        <strain evidence="3 4">PSKA54</strain>
    </source>
</reference>
<sequence length="231" mass="22868">MLSPGHRRRPPTPRLIVLSVLVALTALLPLTGASAGPAHEDVTGGSGPAARTAGAARTAPEPGAGSAAPAGDLATGTESTGTDGTGTESTGGESTGDDSTSSPSSSSEASGPVAAARCGPELSSTDGIEAQTCVLTQGDQTWARTYYRNETGRELISVLTLMVPDGQTVQMHCAVAAGDTSGTCETPRERTTGDAAAYAAVAEFAATGAAPGSQEAEPLLLRSGSDEPARS</sequence>
<keyword evidence="2" id="KW-0732">Signal</keyword>
<protein>
    <submittedName>
        <fullName evidence="3">Uncharacterized protein</fullName>
    </submittedName>
</protein>
<dbReference type="AlphaFoldDB" id="A0A7W2D1F1"/>
<evidence type="ECO:0000313" key="4">
    <source>
        <dbReference type="Proteomes" id="UP000586976"/>
    </source>
</evidence>
<feature type="compositionally biased region" description="Low complexity" evidence="1">
    <location>
        <begin position="48"/>
        <end position="112"/>
    </location>
</feature>
<feature type="region of interest" description="Disordered" evidence="1">
    <location>
        <begin position="207"/>
        <end position="231"/>
    </location>
</feature>
<organism evidence="3 4">
    <name type="scientific">Streptomyces himalayensis subsp. aureolus</name>
    <dbReference type="NCBI Taxonomy" id="2758039"/>
    <lineage>
        <taxon>Bacteria</taxon>
        <taxon>Bacillati</taxon>
        <taxon>Actinomycetota</taxon>
        <taxon>Actinomycetes</taxon>
        <taxon>Kitasatosporales</taxon>
        <taxon>Streptomycetaceae</taxon>
        <taxon>Streptomyces</taxon>
        <taxon>Streptomyces himalayensis</taxon>
    </lineage>
</organism>
<feature type="signal peptide" evidence="2">
    <location>
        <begin position="1"/>
        <end position="35"/>
    </location>
</feature>
<evidence type="ECO:0000256" key="2">
    <source>
        <dbReference type="SAM" id="SignalP"/>
    </source>
</evidence>
<feature type="chain" id="PRO_5031371967" evidence="2">
    <location>
        <begin position="36"/>
        <end position="231"/>
    </location>
</feature>
<keyword evidence="4" id="KW-1185">Reference proteome</keyword>
<comment type="caution">
    <text evidence="3">The sequence shown here is derived from an EMBL/GenBank/DDBJ whole genome shotgun (WGS) entry which is preliminary data.</text>
</comment>
<dbReference type="Proteomes" id="UP000586976">
    <property type="component" value="Unassembled WGS sequence"/>
</dbReference>
<evidence type="ECO:0000256" key="1">
    <source>
        <dbReference type="SAM" id="MobiDB-lite"/>
    </source>
</evidence>
<accession>A0A7W2D1F1</accession>